<feature type="active site" evidence="10">
    <location>
        <position position="136"/>
    </location>
</feature>
<feature type="signal peptide" evidence="11">
    <location>
        <begin position="1"/>
        <end position="17"/>
    </location>
</feature>
<dbReference type="InterPro" id="IPR006026">
    <property type="entry name" value="Peptidase_Metallo"/>
</dbReference>
<dbReference type="InterPro" id="IPR001506">
    <property type="entry name" value="Peptidase_M12A"/>
</dbReference>
<evidence type="ECO:0000256" key="5">
    <source>
        <dbReference type="ARBA" id="ARBA00022833"/>
    </source>
</evidence>
<evidence type="ECO:0000256" key="1">
    <source>
        <dbReference type="ARBA" id="ARBA00022670"/>
    </source>
</evidence>
<feature type="binding site" evidence="10">
    <location>
        <position position="145"/>
    </location>
    <ligand>
        <name>Zn(2+)</name>
        <dbReference type="ChEBI" id="CHEBI:29105"/>
        <note>catalytic</note>
    </ligand>
</feature>
<reference evidence="13" key="1">
    <citation type="submission" date="2025-08" db="UniProtKB">
        <authorList>
            <consortium name="Ensembl"/>
        </authorList>
    </citation>
    <scope>IDENTIFICATION</scope>
</reference>
<keyword evidence="2 10" id="KW-0479">Metal-binding</keyword>
<name>A0A3B3ZK03_9GOBI</name>
<dbReference type="SMART" id="SM00235">
    <property type="entry name" value="ZnMc"/>
    <property type="match status" value="1"/>
</dbReference>
<evidence type="ECO:0000256" key="11">
    <source>
        <dbReference type="RuleBase" id="RU361183"/>
    </source>
</evidence>
<feature type="chain" id="PRO_5017098606" description="Metalloendopeptidase" evidence="11">
    <location>
        <begin position="18"/>
        <end position="240"/>
    </location>
</feature>
<protein>
    <recommendedName>
        <fullName evidence="11">Metalloendopeptidase</fullName>
        <ecNumber evidence="11">3.4.24.-</ecNumber>
    </recommendedName>
</protein>
<evidence type="ECO:0000256" key="9">
    <source>
        <dbReference type="ARBA" id="ARBA00023180"/>
    </source>
</evidence>
<keyword evidence="14" id="KW-1185">Reference proteome</keyword>
<evidence type="ECO:0000256" key="10">
    <source>
        <dbReference type="PROSITE-ProRule" id="PRU01211"/>
    </source>
</evidence>
<evidence type="ECO:0000256" key="7">
    <source>
        <dbReference type="ARBA" id="ARBA00023145"/>
    </source>
</evidence>
<dbReference type="GO" id="GO:0008270">
    <property type="term" value="F:zinc ion binding"/>
    <property type="evidence" value="ECO:0007669"/>
    <property type="project" value="UniProtKB-UniRule"/>
</dbReference>
<dbReference type="FunFam" id="3.40.390.10:FF:000015">
    <property type="entry name" value="Meprin A subunit"/>
    <property type="match status" value="1"/>
</dbReference>
<keyword evidence="8" id="KW-1015">Disulfide bond</keyword>
<dbReference type="STRING" id="409849.ENSPMGP00000004766"/>
<evidence type="ECO:0000256" key="4">
    <source>
        <dbReference type="ARBA" id="ARBA00022801"/>
    </source>
</evidence>
<keyword evidence="5 10" id="KW-0862">Zinc</keyword>
<dbReference type="Ensembl" id="ENSPMGT00000005059.1">
    <property type="protein sequence ID" value="ENSPMGP00000004766.1"/>
    <property type="gene ID" value="ENSPMGG00000004037.1"/>
</dbReference>
<dbReference type="GO" id="GO:0006508">
    <property type="term" value="P:proteolysis"/>
    <property type="evidence" value="ECO:0007669"/>
    <property type="project" value="UniProtKB-KW"/>
</dbReference>
<reference evidence="13" key="2">
    <citation type="submission" date="2025-09" db="UniProtKB">
        <authorList>
            <consortium name="Ensembl"/>
        </authorList>
    </citation>
    <scope>IDENTIFICATION</scope>
</reference>
<evidence type="ECO:0000259" key="12">
    <source>
        <dbReference type="PROSITE" id="PS51864"/>
    </source>
</evidence>
<evidence type="ECO:0000256" key="3">
    <source>
        <dbReference type="ARBA" id="ARBA00022729"/>
    </source>
</evidence>
<evidence type="ECO:0000256" key="2">
    <source>
        <dbReference type="ARBA" id="ARBA00022723"/>
    </source>
</evidence>
<keyword evidence="4 10" id="KW-0378">Hydrolase</keyword>
<dbReference type="PROSITE" id="PS51864">
    <property type="entry name" value="ASTACIN"/>
    <property type="match status" value="1"/>
</dbReference>
<dbReference type="InterPro" id="IPR024079">
    <property type="entry name" value="MetalloPept_cat_dom_sf"/>
</dbReference>
<dbReference type="PANTHER" id="PTHR10127">
    <property type="entry name" value="DISCOIDIN, CUB, EGF, LAMININ , AND ZINC METALLOPROTEASE DOMAIN CONTAINING"/>
    <property type="match status" value="1"/>
</dbReference>
<dbReference type="GO" id="GO:0004222">
    <property type="term" value="F:metalloendopeptidase activity"/>
    <property type="evidence" value="ECO:0007669"/>
    <property type="project" value="UniProtKB-UniRule"/>
</dbReference>
<evidence type="ECO:0000256" key="6">
    <source>
        <dbReference type="ARBA" id="ARBA00023049"/>
    </source>
</evidence>
<dbReference type="EC" id="3.4.24.-" evidence="11"/>
<evidence type="ECO:0000256" key="8">
    <source>
        <dbReference type="ARBA" id="ARBA00023157"/>
    </source>
</evidence>
<keyword evidence="9" id="KW-0325">Glycoprotein</keyword>
<evidence type="ECO:0000313" key="14">
    <source>
        <dbReference type="Proteomes" id="UP000261520"/>
    </source>
</evidence>
<keyword evidence="7" id="KW-0865">Zymogen</keyword>
<keyword evidence="3 11" id="KW-0732">Signal</keyword>
<evidence type="ECO:0000313" key="13">
    <source>
        <dbReference type="Ensembl" id="ENSPMGP00000004766.1"/>
    </source>
</evidence>
<comment type="cofactor">
    <cofactor evidence="10 11">
        <name>Zn(2+)</name>
        <dbReference type="ChEBI" id="CHEBI:29105"/>
    </cofactor>
    <text evidence="10 11">Binds 1 zinc ion per subunit.</text>
</comment>
<dbReference type="SUPFAM" id="SSF55486">
    <property type="entry name" value="Metalloproteases ('zincins'), catalytic domain"/>
    <property type="match status" value="1"/>
</dbReference>
<dbReference type="AlphaFoldDB" id="A0A3B3ZK03"/>
<dbReference type="Proteomes" id="UP000261520">
    <property type="component" value="Unplaced"/>
</dbReference>
<proteinExistence type="predicted"/>
<accession>A0A3B3ZK03</accession>
<feature type="binding site" evidence="10">
    <location>
        <position position="135"/>
    </location>
    <ligand>
        <name>Zn(2+)</name>
        <dbReference type="ChEBI" id="CHEBI:29105"/>
        <note>catalytic</note>
    </ligand>
</feature>
<dbReference type="PRINTS" id="PR00480">
    <property type="entry name" value="ASTACIN"/>
</dbReference>
<dbReference type="PANTHER" id="PTHR10127:SF903">
    <property type="entry name" value="MEPRIN A SUBUNIT"/>
    <property type="match status" value="1"/>
</dbReference>
<feature type="binding site" evidence="10">
    <location>
        <position position="139"/>
    </location>
    <ligand>
        <name>Zn(2+)</name>
        <dbReference type="ChEBI" id="CHEBI:29105"/>
        <note>catalytic</note>
    </ligand>
</feature>
<keyword evidence="1 10" id="KW-0645">Protease</keyword>
<feature type="domain" description="Peptidase M12A" evidence="12">
    <location>
        <begin position="42"/>
        <end position="239"/>
    </location>
</feature>
<dbReference type="Gene3D" id="3.40.390.10">
    <property type="entry name" value="Collagenase (Catalytic Domain)"/>
    <property type="match status" value="1"/>
</dbReference>
<organism evidence="13 14">
    <name type="scientific">Periophthalmus magnuspinnatus</name>
    <dbReference type="NCBI Taxonomy" id="409849"/>
    <lineage>
        <taxon>Eukaryota</taxon>
        <taxon>Metazoa</taxon>
        <taxon>Chordata</taxon>
        <taxon>Craniata</taxon>
        <taxon>Vertebrata</taxon>
        <taxon>Euteleostomi</taxon>
        <taxon>Actinopterygii</taxon>
        <taxon>Neopterygii</taxon>
        <taxon>Teleostei</taxon>
        <taxon>Neoteleostei</taxon>
        <taxon>Acanthomorphata</taxon>
        <taxon>Gobiaria</taxon>
        <taxon>Gobiiformes</taxon>
        <taxon>Gobioidei</taxon>
        <taxon>Gobiidae</taxon>
        <taxon>Oxudercinae</taxon>
        <taxon>Periophthalmus</taxon>
    </lineage>
</organism>
<keyword evidence="6 10" id="KW-0482">Metalloprotease</keyword>
<comment type="caution">
    <text evidence="10">Lacks conserved residue(s) required for the propagation of feature annotation.</text>
</comment>
<dbReference type="Pfam" id="PF01400">
    <property type="entry name" value="Astacin"/>
    <property type="match status" value="1"/>
</dbReference>
<sequence length="240" mass="27975">MIRYFCLLLLMFNLTHGTPVSLKQVIICGPCQCHTLWIAVWVTTPFSQNLAPFVKVRRYLFCFPNMSMPELNAKGVIMQAMDQFRLKSCIDFKSWNDEKYYISVQKCFSYVGRYFSNGQDLSIGTYCDSKAIVEHEFLHALGFFHEQSRYDRDEYVTIEFQNIIKRYENNFEKQSEKYSTTHGVPYDYMSVMHYGPNAFSNGNGSTITTKDPAFQDIIGQRLEMSPSDVKELNLLYKCSE</sequence>